<dbReference type="Proteomes" id="UP000030762">
    <property type="component" value="Unassembled WGS sequence"/>
</dbReference>
<dbReference type="InterPro" id="IPR034168">
    <property type="entry name" value="PPIE_RRM"/>
</dbReference>
<evidence type="ECO:0000256" key="2">
    <source>
        <dbReference type="PROSITE-ProRule" id="PRU00176"/>
    </source>
</evidence>
<dbReference type="GeneID" id="19953955"/>
<dbReference type="RefSeq" id="XP_008617531.1">
    <property type="nucleotide sequence ID" value="XM_008619309.1"/>
</dbReference>
<dbReference type="FunCoup" id="T0RGZ9">
    <property type="interactions" value="150"/>
</dbReference>
<dbReference type="GO" id="GO:0003723">
    <property type="term" value="F:RNA binding"/>
    <property type="evidence" value="ECO:0007669"/>
    <property type="project" value="UniProtKB-UniRule"/>
</dbReference>
<dbReference type="CDD" id="cd12347">
    <property type="entry name" value="RRM_PPIE"/>
    <property type="match status" value="1"/>
</dbReference>
<evidence type="ECO:0000256" key="1">
    <source>
        <dbReference type="ARBA" id="ARBA00022884"/>
    </source>
</evidence>
<dbReference type="InterPro" id="IPR012677">
    <property type="entry name" value="Nucleotide-bd_a/b_plait_sf"/>
</dbReference>
<gene>
    <name evidence="4" type="ORF">SDRG_13228</name>
</gene>
<evidence type="ECO:0000313" key="5">
    <source>
        <dbReference type="Proteomes" id="UP000030762"/>
    </source>
</evidence>
<dbReference type="InterPro" id="IPR000504">
    <property type="entry name" value="RRM_dom"/>
</dbReference>
<dbReference type="OMA" id="YKPVWID"/>
<dbReference type="VEuPathDB" id="FungiDB:SDRG_13228"/>
<evidence type="ECO:0000259" key="3">
    <source>
        <dbReference type="PROSITE" id="PS50102"/>
    </source>
</evidence>
<evidence type="ECO:0000313" key="4">
    <source>
        <dbReference type="EMBL" id="EQC29072.1"/>
    </source>
</evidence>
<dbReference type="AlphaFoldDB" id="T0RGZ9"/>
<dbReference type="SUPFAM" id="SSF54928">
    <property type="entry name" value="RNA-binding domain, RBD"/>
    <property type="match status" value="1"/>
</dbReference>
<accession>T0RGZ9</accession>
<dbReference type="PANTHER" id="PTHR48037:SF1">
    <property type="entry name" value="RRM DOMAIN-CONTAINING PROTEIN"/>
    <property type="match status" value="1"/>
</dbReference>
<dbReference type="InParanoid" id="T0RGZ9"/>
<keyword evidence="1 2" id="KW-0694">RNA-binding</keyword>
<dbReference type="PANTHER" id="PTHR48037">
    <property type="entry name" value="ATPASE E1"/>
    <property type="match status" value="1"/>
</dbReference>
<feature type="domain" description="RRM" evidence="3">
    <location>
        <begin position="11"/>
        <end position="91"/>
    </location>
</feature>
<protein>
    <recommendedName>
        <fullName evidence="3">RRM domain-containing protein</fullName>
    </recommendedName>
</protein>
<dbReference type="InterPro" id="IPR035979">
    <property type="entry name" value="RBD_domain_sf"/>
</dbReference>
<dbReference type="eggNOG" id="KOG0111">
    <property type="taxonomic scope" value="Eukaryota"/>
</dbReference>
<dbReference type="EMBL" id="JH767188">
    <property type="protein sequence ID" value="EQC29072.1"/>
    <property type="molecule type" value="Genomic_DNA"/>
</dbReference>
<dbReference type="OrthoDB" id="193499at2759"/>
<dbReference type="SMART" id="SM00360">
    <property type="entry name" value="RRM"/>
    <property type="match status" value="1"/>
</dbReference>
<dbReference type="PROSITE" id="PS50102">
    <property type="entry name" value="RRM"/>
    <property type="match status" value="1"/>
</dbReference>
<proteinExistence type="predicted"/>
<reference evidence="4 5" key="1">
    <citation type="submission" date="2012-04" db="EMBL/GenBank/DDBJ databases">
        <title>The Genome Sequence of Saprolegnia declina VS20.</title>
        <authorList>
            <consortium name="The Broad Institute Genome Sequencing Platform"/>
            <person name="Russ C."/>
            <person name="Nusbaum C."/>
            <person name="Tyler B."/>
            <person name="van West P."/>
            <person name="Dieguez-Uribeondo J."/>
            <person name="de Bruijn I."/>
            <person name="Tripathy S."/>
            <person name="Jiang R."/>
            <person name="Young S.K."/>
            <person name="Zeng Q."/>
            <person name="Gargeya S."/>
            <person name="Fitzgerald M."/>
            <person name="Haas B."/>
            <person name="Abouelleil A."/>
            <person name="Alvarado L."/>
            <person name="Arachchi H.M."/>
            <person name="Berlin A."/>
            <person name="Chapman S.B."/>
            <person name="Goldberg J."/>
            <person name="Griggs A."/>
            <person name="Gujja S."/>
            <person name="Hansen M."/>
            <person name="Howarth C."/>
            <person name="Imamovic A."/>
            <person name="Larimer J."/>
            <person name="McCowen C."/>
            <person name="Montmayeur A."/>
            <person name="Murphy C."/>
            <person name="Neiman D."/>
            <person name="Pearson M."/>
            <person name="Priest M."/>
            <person name="Roberts A."/>
            <person name="Saif S."/>
            <person name="Shea T."/>
            <person name="Sisk P."/>
            <person name="Sykes S."/>
            <person name="Wortman J."/>
            <person name="Nusbaum C."/>
            <person name="Birren B."/>
        </authorList>
    </citation>
    <scope>NUCLEOTIDE SEQUENCE [LARGE SCALE GENOMIC DNA]</scope>
    <source>
        <strain evidence="4 5">VS20</strain>
    </source>
</reference>
<dbReference type="STRING" id="1156394.T0RGZ9"/>
<dbReference type="Pfam" id="PF00076">
    <property type="entry name" value="RRM_1"/>
    <property type="match status" value="1"/>
</dbReference>
<name>T0RGZ9_SAPDV</name>
<keyword evidence="5" id="KW-1185">Reference proteome</keyword>
<dbReference type="Gene3D" id="3.30.70.330">
    <property type="match status" value="1"/>
</dbReference>
<organism evidence="4 5">
    <name type="scientific">Saprolegnia diclina (strain VS20)</name>
    <dbReference type="NCBI Taxonomy" id="1156394"/>
    <lineage>
        <taxon>Eukaryota</taxon>
        <taxon>Sar</taxon>
        <taxon>Stramenopiles</taxon>
        <taxon>Oomycota</taxon>
        <taxon>Saprolegniomycetes</taxon>
        <taxon>Saprolegniales</taxon>
        <taxon>Saprolegniaceae</taxon>
        <taxon>Saprolegnia</taxon>
    </lineage>
</organism>
<sequence>MGFVTKTNHKRVLYVGGLEKGVTEEVLSAAFVPFGPVKDVQVPMDYTGKTPKNKGHGFVEFVSEDDAKEAMDNMDDSELYGKVIKVTIAKPQSALRPDAKRAVWDEHVDEDHILETTGDAAAKP</sequence>